<accession>A0ABS9H1T2</accession>
<keyword evidence="3" id="KW-1185">Reference proteome</keyword>
<dbReference type="Pfam" id="PF01243">
    <property type="entry name" value="PNPOx_N"/>
    <property type="match status" value="1"/>
</dbReference>
<protein>
    <submittedName>
        <fullName evidence="2">Pyridoxamine 5'-phosphate oxidase family protein</fullName>
    </submittedName>
</protein>
<feature type="domain" description="Pyridoxamine 5'-phosphate oxidase N-terminal" evidence="1">
    <location>
        <begin position="35"/>
        <end position="134"/>
    </location>
</feature>
<gene>
    <name evidence="2" type="ORF">L2716_08625</name>
</gene>
<evidence type="ECO:0000259" key="1">
    <source>
        <dbReference type="Pfam" id="PF01243"/>
    </source>
</evidence>
<evidence type="ECO:0000313" key="2">
    <source>
        <dbReference type="EMBL" id="MCF6137793.1"/>
    </source>
</evidence>
<dbReference type="PANTHER" id="PTHR42815:SF2">
    <property type="entry name" value="FAD-BINDING, PUTATIVE (AFU_ORTHOLOGUE AFUA_6G07600)-RELATED"/>
    <property type="match status" value="1"/>
</dbReference>
<dbReference type="NCBIfam" id="TIGR04025">
    <property type="entry name" value="PPOX_FMN_DR2398"/>
    <property type="match status" value="1"/>
</dbReference>
<comment type="caution">
    <text evidence="2">The sequence shown here is derived from an EMBL/GenBank/DDBJ whole genome shotgun (WGS) entry which is preliminary data.</text>
</comment>
<dbReference type="Gene3D" id="2.30.110.10">
    <property type="entry name" value="Electron Transport, Fmn-binding Protein, Chain A"/>
    <property type="match status" value="1"/>
</dbReference>
<dbReference type="Proteomes" id="UP001649381">
    <property type="component" value="Unassembled WGS sequence"/>
</dbReference>
<dbReference type="PANTHER" id="PTHR42815">
    <property type="entry name" value="FAD-BINDING, PUTATIVE (AFU_ORTHOLOGUE AFUA_6G07600)-RELATED"/>
    <property type="match status" value="1"/>
</dbReference>
<dbReference type="InterPro" id="IPR024029">
    <property type="entry name" value="Pyridox_Oxase_FMN-dep"/>
</dbReference>
<dbReference type="SUPFAM" id="SSF50475">
    <property type="entry name" value="FMN-binding split barrel"/>
    <property type="match status" value="1"/>
</dbReference>
<organism evidence="2 3">
    <name type="scientific">Pseudalkalibacillus berkeleyi</name>
    <dbReference type="NCBI Taxonomy" id="1069813"/>
    <lineage>
        <taxon>Bacteria</taxon>
        <taxon>Bacillati</taxon>
        <taxon>Bacillota</taxon>
        <taxon>Bacilli</taxon>
        <taxon>Bacillales</taxon>
        <taxon>Fictibacillaceae</taxon>
        <taxon>Pseudalkalibacillus</taxon>
    </lineage>
</organism>
<dbReference type="RefSeq" id="WP_236333683.1">
    <property type="nucleotide sequence ID" value="NZ_JAKIJS010000001.1"/>
</dbReference>
<sequence length="211" mass="23870">MDKDRFKKCVTSQEELKLLVGSPSEKAKKKVMDCLDHHCRQFIEKSPFLVMATSDENGRCDSSPRGDAPGFVHVIDDYHLVIPERPGNKRVDSLLNILSNPHIGLLFVIPGLEETLRVNGQAVITEDEQILNEMQVNGKAPILGTIVKVDECFIHCAKAFKRSKLWDSKTWLDQAERPNPAKMLHAHVNLPGLSEEKIAAELQESYRNRLY</sequence>
<name>A0ABS9H1T2_9BACL</name>
<dbReference type="EMBL" id="JAKIJS010000001">
    <property type="protein sequence ID" value="MCF6137793.1"/>
    <property type="molecule type" value="Genomic_DNA"/>
</dbReference>
<dbReference type="InterPro" id="IPR011576">
    <property type="entry name" value="Pyridox_Oxase_N"/>
</dbReference>
<dbReference type="InterPro" id="IPR012349">
    <property type="entry name" value="Split_barrel_FMN-bd"/>
</dbReference>
<proteinExistence type="predicted"/>
<reference evidence="2 3" key="1">
    <citation type="submission" date="2022-01" db="EMBL/GenBank/DDBJ databases">
        <title>Alkalihalobacillus sp. EGI L200015, a novel bacterium isolated from a salt lake sediment.</title>
        <authorList>
            <person name="Gao L."/>
            <person name="Fang B.-Z."/>
            <person name="Li W.-J."/>
        </authorList>
    </citation>
    <scope>NUCLEOTIDE SEQUENCE [LARGE SCALE GENOMIC DNA]</scope>
    <source>
        <strain evidence="2 3">KCTC 12718</strain>
    </source>
</reference>
<evidence type="ECO:0000313" key="3">
    <source>
        <dbReference type="Proteomes" id="UP001649381"/>
    </source>
</evidence>